<reference evidence="4 6" key="1">
    <citation type="submission" date="2017-08" db="EMBL/GenBank/DDBJ databases">
        <title>Complete genome of Colwellia sp. NB097-1, a psychrophile bacterium ioslated from Bering Sea.</title>
        <authorList>
            <person name="Chen X."/>
        </authorList>
    </citation>
    <scope>NUCLEOTIDE SEQUENCE [LARGE SCALE GENOMIC DNA]</scope>
    <source>
        <strain evidence="4 6">NB097-1</strain>
    </source>
</reference>
<accession>A0A222G6H5</accession>
<evidence type="ECO:0000256" key="1">
    <source>
        <dbReference type="ARBA" id="ARBA00022908"/>
    </source>
</evidence>
<dbReference type="PANTHER" id="PTHR30349">
    <property type="entry name" value="PHAGE INTEGRASE-RELATED"/>
    <property type="match status" value="1"/>
</dbReference>
<evidence type="ECO:0000256" key="2">
    <source>
        <dbReference type="ARBA" id="ARBA00023172"/>
    </source>
</evidence>
<keyword evidence="6" id="KW-1185">Reference proteome</keyword>
<dbReference type="EMBL" id="CP020465">
    <property type="protein sequence ID" value="ASP47411.1"/>
    <property type="molecule type" value="Genomic_DNA"/>
</dbReference>
<dbReference type="KEGG" id="cber:B5D82_19745"/>
<dbReference type="InterPro" id="IPR050090">
    <property type="entry name" value="Tyrosine_recombinase_XerCD"/>
</dbReference>
<dbReference type="InterPro" id="IPR002104">
    <property type="entry name" value="Integrase_catalytic"/>
</dbReference>
<dbReference type="PROSITE" id="PS51898">
    <property type="entry name" value="TYR_RECOMBINASE"/>
    <property type="match status" value="1"/>
</dbReference>
<feature type="domain" description="Tyr recombinase" evidence="3">
    <location>
        <begin position="171"/>
        <end position="389"/>
    </location>
</feature>
<dbReference type="Gene3D" id="1.10.443.10">
    <property type="entry name" value="Intergrase catalytic core"/>
    <property type="match status" value="1"/>
</dbReference>
<dbReference type="Pfam" id="PF00589">
    <property type="entry name" value="Phage_integrase"/>
    <property type="match status" value="1"/>
</dbReference>
<organism evidence="4 6">
    <name type="scientific">Cognaticolwellia beringensis</name>
    <dbReference type="NCBI Taxonomy" id="1967665"/>
    <lineage>
        <taxon>Bacteria</taxon>
        <taxon>Pseudomonadati</taxon>
        <taxon>Pseudomonadota</taxon>
        <taxon>Gammaproteobacteria</taxon>
        <taxon>Alteromonadales</taxon>
        <taxon>Colwelliaceae</taxon>
        <taxon>Cognaticolwellia</taxon>
    </lineage>
</organism>
<evidence type="ECO:0000313" key="5">
    <source>
        <dbReference type="EMBL" id="ASP49802.1"/>
    </source>
</evidence>
<dbReference type="Proteomes" id="UP000202259">
    <property type="component" value="Chromosome"/>
</dbReference>
<protein>
    <recommendedName>
        <fullName evidence="3">Tyr recombinase domain-containing protein</fullName>
    </recommendedName>
</protein>
<dbReference type="EMBL" id="CP020465">
    <property type="protein sequence ID" value="ASP49802.1"/>
    <property type="molecule type" value="Genomic_DNA"/>
</dbReference>
<dbReference type="GO" id="GO:0006310">
    <property type="term" value="P:DNA recombination"/>
    <property type="evidence" value="ECO:0007669"/>
    <property type="project" value="UniProtKB-KW"/>
</dbReference>
<gene>
    <name evidence="4" type="ORF">B5D82_06350</name>
    <name evidence="5" type="ORF">B5D82_19745</name>
</gene>
<evidence type="ECO:0000313" key="4">
    <source>
        <dbReference type="EMBL" id="ASP47411.1"/>
    </source>
</evidence>
<sequence length="403" mass="46760">MPEIKTIECRFGVIDQLKIDDEKHTFSSPTLKKVKIISGAKDKNIERLMNIAIMEKASQVKESFTYAKALLSWLNFIEANNINPYKPTPLHYNSPTYGYREDLLLDVNDKNDKKYTTASSYINYLRAFYEFLIRNKVVPQKGFFKYETASTGHRNVQSTDLRIRKVTKHGESLNPLNQKQAKRALLVINTMGERDRLFLNLMIGSGLRSQECNTMNAELFTIENLHKDDSFLINDIEISPRVGVMTKNDTPRDLFITRPFFESIMDYLESEEYEDLLTLYKKSNKNKKGYSPLFITKTGTAFNEYNKRNVWVKFKYLYEIRFGEKLNHKPHDMRATFGTNLLKILTNEKSDVIDALGFVKETMGHKNEAVTLRYIKYLKHSDMLNKAADILDKFANEIILAAA</sequence>
<evidence type="ECO:0000259" key="3">
    <source>
        <dbReference type="PROSITE" id="PS51898"/>
    </source>
</evidence>
<dbReference type="CDD" id="cd00397">
    <property type="entry name" value="DNA_BRE_C"/>
    <property type="match status" value="1"/>
</dbReference>
<dbReference type="OrthoDB" id="6629433at2"/>
<dbReference type="InterPro" id="IPR011010">
    <property type="entry name" value="DNA_brk_join_enz"/>
</dbReference>
<evidence type="ECO:0000313" key="6">
    <source>
        <dbReference type="Proteomes" id="UP000202259"/>
    </source>
</evidence>
<dbReference type="GO" id="GO:0015074">
    <property type="term" value="P:DNA integration"/>
    <property type="evidence" value="ECO:0007669"/>
    <property type="project" value="UniProtKB-KW"/>
</dbReference>
<dbReference type="RefSeq" id="WP_081150040.1">
    <property type="nucleotide sequence ID" value="NZ_CP020465.1"/>
</dbReference>
<keyword evidence="2" id="KW-0233">DNA recombination</keyword>
<name>A0A222G6H5_9GAMM</name>
<dbReference type="GO" id="GO:0003677">
    <property type="term" value="F:DNA binding"/>
    <property type="evidence" value="ECO:0007669"/>
    <property type="project" value="InterPro"/>
</dbReference>
<dbReference type="InterPro" id="IPR013762">
    <property type="entry name" value="Integrase-like_cat_sf"/>
</dbReference>
<dbReference type="KEGG" id="cber:B5D82_06350"/>
<proteinExistence type="predicted"/>
<keyword evidence="1" id="KW-0229">DNA integration</keyword>
<dbReference type="SUPFAM" id="SSF56349">
    <property type="entry name" value="DNA breaking-rejoining enzymes"/>
    <property type="match status" value="1"/>
</dbReference>
<dbReference type="AlphaFoldDB" id="A0A222G6H5"/>